<dbReference type="GO" id="GO:0005829">
    <property type="term" value="C:cytosol"/>
    <property type="evidence" value="ECO:0007669"/>
    <property type="project" value="TreeGrafter"/>
</dbReference>
<evidence type="ECO:0000313" key="6">
    <source>
        <dbReference type="Proteomes" id="UP000001941"/>
    </source>
</evidence>
<dbReference type="GO" id="GO:0007165">
    <property type="term" value="P:signal transduction"/>
    <property type="evidence" value="ECO:0007669"/>
    <property type="project" value="InterPro"/>
</dbReference>
<dbReference type="Gene3D" id="2.30.30.40">
    <property type="entry name" value="SH3 Domains"/>
    <property type="match status" value="1"/>
</dbReference>
<dbReference type="KEGG" id="mhu:Mhun_0960"/>
<dbReference type="InParanoid" id="Q2FPU6"/>
<name>Q2FPU6_METHJ</name>
<feature type="region of interest" description="Disordered" evidence="2">
    <location>
        <begin position="1"/>
        <end position="24"/>
    </location>
</feature>
<evidence type="ECO:0000259" key="3">
    <source>
        <dbReference type="PROSITE" id="PS50112"/>
    </source>
</evidence>
<evidence type="ECO:0000256" key="1">
    <source>
        <dbReference type="SAM" id="Coils"/>
    </source>
</evidence>
<organism evidence="5 6">
    <name type="scientific">Methanospirillum hungatei JF-1 (strain ATCC 27890 / DSM 864 / NBRC 100397 / JF-1)</name>
    <dbReference type="NCBI Taxonomy" id="323259"/>
    <lineage>
        <taxon>Archaea</taxon>
        <taxon>Methanobacteriati</taxon>
        <taxon>Methanobacteriota</taxon>
        <taxon>Stenosarchaea group</taxon>
        <taxon>Methanomicrobia</taxon>
        <taxon>Methanomicrobiales</taxon>
        <taxon>Methanospirillaceae</taxon>
        <taxon>Methanospirillum</taxon>
    </lineage>
</organism>
<dbReference type="HOGENOM" id="CLU_359286_0_0_2"/>
<dbReference type="PROSITE" id="PS50112">
    <property type="entry name" value="PAS"/>
    <property type="match status" value="1"/>
</dbReference>
<dbReference type="InterPro" id="IPR039315">
    <property type="entry name" value="CheW"/>
</dbReference>
<keyword evidence="1" id="KW-0175">Coiled coil</keyword>
<feature type="coiled-coil region" evidence="1">
    <location>
        <begin position="576"/>
        <end position="610"/>
    </location>
</feature>
<dbReference type="SUPFAM" id="SSF55785">
    <property type="entry name" value="PYP-like sensor domain (PAS domain)"/>
    <property type="match status" value="1"/>
</dbReference>
<dbReference type="PANTHER" id="PTHR22617:SF23">
    <property type="entry name" value="CHEMOTAXIS PROTEIN CHEW"/>
    <property type="match status" value="1"/>
</dbReference>
<reference evidence="6" key="1">
    <citation type="journal article" date="2016" name="Stand. Genomic Sci.">
        <title>Complete genome sequence of Methanospirillum hungatei type strain JF1.</title>
        <authorList>
            <person name="Gunsalus R.P."/>
            <person name="Cook L.E."/>
            <person name="Crable B."/>
            <person name="Rohlin L."/>
            <person name="McDonald E."/>
            <person name="Mouttaki H."/>
            <person name="Sieber J.R."/>
            <person name="Poweleit N."/>
            <person name="Zhou H."/>
            <person name="Lapidus A.L."/>
            <person name="Daligault H.E."/>
            <person name="Land M."/>
            <person name="Gilna P."/>
            <person name="Ivanova N."/>
            <person name="Kyrpides N."/>
            <person name="Culley D.E."/>
            <person name="McInerney M.J."/>
        </authorList>
    </citation>
    <scope>NUCLEOTIDE SEQUENCE [LARGE SCALE GENOMIC DNA]</scope>
    <source>
        <strain evidence="6">ATCC 27890 / DSM 864 / NBRC 100397 / JF-1</strain>
    </source>
</reference>
<gene>
    <name evidence="5" type="ordered locus">Mhun_0960</name>
</gene>
<dbReference type="SMART" id="SM00091">
    <property type="entry name" value="PAS"/>
    <property type="match status" value="3"/>
</dbReference>
<dbReference type="STRING" id="323259.Mhun_0960"/>
<dbReference type="PROSITE" id="PS50851">
    <property type="entry name" value="CHEW"/>
    <property type="match status" value="1"/>
</dbReference>
<dbReference type="GO" id="GO:0006935">
    <property type="term" value="P:chemotaxis"/>
    <property type="evidence" value="ECO:0007669"/>
    <property type="project" value="InterPro"/>
</dbReference>
<dbReference type="RefSeq" id="WP_011447989.1">
    <property type="nucleotide sequence ID" value="NC_007796.1"/>
</dbReference>
<dbReference type="PANTHER" id="PTHR22617">
    <property type="entry name" value="CHEMOTAXIS SENSOR HISTIDINE KINASE-RELATED"/>
    <property type="match status" value="1"/>
</dbReference>
<dbReference type="eggNOG" id="arCOG02395">
    <property type="taxonomic scope" value="Archaea"/>
</dbReference>
<accession>Q2FPU6</accession>
<dbReference type="Pfam" id="PF13188">
    <property type="entry name" value="PAS_8"/>
    <property type="match status" value="1"/>
</dbReference>
<dbReference type="Pfam" id="PF13426">
    <property type="entry name" value="PAS_9"/>
    <property type="match status" value="1"/>
</dbReference>
<dbReference type="InterPro" id="IPR002545">
    <property type="entry name" value="CheW-lke_dom"/>
</dbReference>
<dbReference type="SUPFAM" id="SSF50341">
    <property type="entry name" value="CheW-like"/>
    <property type="match status" value="1"/>
</dbReference>
<protein>
    <submittedName>
        <fullName evidence="5">CheW protein</fullName>
    </submittedName>
</protein>
<dbReference type="Proteomes" id="UP000001941">
    <property type="component" value="Chromosome"/>
</dbReference>
<dbReference type="InterPro" id="IPR000014">
    <property type="entry name" value="PAS"/>
</dbReference>
<dbReference type="EMBL" id="CP000254">
    <property type="protein sequence ID" value="ABD40710.1"/>
    <property type="molecule type" value="Genomic_DNA"/>
</dbReference>
<dbReference type="GeneID" id="32154785"/>
<evidence type="ECO:0000313" key="5">
    <source>
        <dbReference type="EMBL" id="ABD40710.1"/>
    </source>
</evidence>
<dbReference type="EnsemblBacteria" id="ABD40710">
    <property type="protein sequence ID" value="ABD40710"/>
    <property type="gene ID" value="Mhun_0960"/>
</dbReference>
<keyword evidence="6" id="KW-1185">Reference proteome</keyword>
<dbReference type="InterPro" id="IPR035965">
    <property type="entry name" value="PAS-like_dom_sf"/>
</dbReference>
<dbReference type="Pfam" id="PF01584">
    <property type="entry name" value="CheW"/>
    <property type="match status" value="1"/>
</dbReference>
<feature type="domain" description="CheW-like" evidence="4">
    <location>
        <begin position="620"/>
        <end position="777"/>
    </location>
</feature>
<evidence type="ECO:0000256" key="2">
    <source>
        <dbReference type="SAM" id="MobiDB-lite"/>
    </source>
</evidence>
<sequence>MDTGENKHSGRRGLFMVTENDKKQPEKEMVVPDYTEIINRILNFKQGEIPEVPEEFVPILNRLQQDTEILQNEKQAILELTRELDLLKEEQDIIKKEHESYLSDLISAHTEFDRALEIFQYHTIPMVLLGSEQQIMDANDIFCSIFSVERSEITRHFPPITKYVSDKPPFTAPDGNQYSIVTIKPPIVPFDHDAVSLELFIPYLPPGEPKTKEVVSREILEKALSKILLPVAIIDGHNTIKYINNALLEYLARDYQDIYLRDIASCGFSGEIKEKIEETITTGTKIAYQTSILHRDNTSIQVWIELFPLTCEEEAYILLVLFPDEEEEVNNTEEISQNLSELRTSFLKTLLDLNPSPMVLFNDASEIILANEGLSELIGVSSEQLQGQRLSDIGIRVSGFSGTSEEMEILPDNICIESPYGVQCYSGLLIANHQSNQNQYLLILQPPVDVPIQQDKQQSPDIIETVQNDSPSIQTETDIHPDFSQSIQFSSISIPGLLIEDSIIKEINQSFKDWSGIQDENISEYAQILISHTVQARENRSLVFSSLYPAGLKSYQIQIQPSISLPDKNIYWFIDQSEAQESIASLQNQIESLHSELTSIKNNLQEERSAMKTSEDISGQIDIVEFELSGGRYAMDIGMVREVVEMLPITPLPKTPPYIIGIINLRGEVTHVIDLAVLLGERIKKDRSGQKIIIVPPDAAHGEHLGIIVDNVRSVTEIGVRQVTALGDEINERIQTRIKGIIKVTHDDLIEKREGEEKEANLVIWLDMKEILNRMASLH</sequence>
<dbReference type="AlphaFoldDB" id="Q2FPU6"/>
<feature type="coiled-coil region" evidence="1">
    <location>
        <begin position="60"/>
        <end position="97"/>
    </location>
</feature>
<dbReference type="Gene3D" id="2.40.50.180">
    <property type="entry name" value="CheA-289, Domain 4"/>
    <property type="match status" value="1"/>
</dbReference>
<feature type="domain" description="PAS" evidence="3">
    <location>
        <begin position="343"/>
        <end position="388"/>
    </location>
</feature>
<dbReference type="CDD" id="cd00130">
    <property type="entry name" value="PAS"/>
    <property type="match status" value="1"/>
</dbReference>
<dbReference type="OrthoDB" id="115049at2157"/>
<proteinExistence type="predicted"/>
<dbReference type="InterPro" id="IPR036061">
    <property type="entry name" value="CheW-like_dom_sf"/>
</dbReference>
<evidence type="ECO:0000259" key="4">
    <source>
        <dbReference type="PROSITE" id="PS50851"/>
    </source>
</evidence>
<dbReference type="SMART" id="SM00260">
    <property type="entry name" value="CheW"/>
    <property type="match status" value="1"/>
</dbReference>